<sequence>MEEEQNNFDLCSVNMAEQDKGESSETSKERVLATLRNDMLSADLTWSLFVAALGNYRHDTVLRPSPPHFTENGEKDFKKIKNVVHAIPSLSQVILDGYEISEDAWYLLDWVLNSDRKPFQLTAVPAELVKNEVEQYQKLTNHSEPTKSPDYIFQVGCSDTVNGKFETKLSECSGKRLYGYHGSRLENWHSILHSGLSSVMNKTSLFGEGTYLSNELTLSMHYSPHGTGWKHSQLGRKLSCIAMCEIIDHPAIKCSIQGDSNKQRGLAHNSEGGTVPERYFVVSNNELLRIKSLLVYVDSTPQQSLLAQRPSWLKENSFILTMLAYALCLVAIGLANSKPFKRFLRNLMKS</sequence>
<feature type="compositionally biased region" description="Basic and acidic residues" evidence="7">
    <location>
        <begin position="17"/>
        <end position="28"/>
    </location>
</feature>
<evidence type="ECO:0000256" key="7">
    <source>
        <dbReference type="SAM" id="MobiDB-lite"/>
    </source>
</evidence>
<keyword evidence="10" id="KW-1185">Reference proteome</keyword>
<dbReference type="InterPro" id="IPR051838">
    <property type="entry name" value="ARTD_PARP"/>
</dbReference>
<dbReference type="Pfam" id="PF18084">
    <property type="entry name" value="ARTD15_N"/>
    <property type="match status" value="1"/>
</dbReference>
<comment type="similarity">
    <text evidence="5">Belongs to the ARTD/PARP family.</text>
</comment>
<evidence type="ECO:0000256" key="4">
    <source>
        <dbReference type="ARBA" id="ARBA00023027"/>
    </source>
</evidence>
<feature type="transmembrane region" description="Helical" evidence="8">
    <location>
        <begin position="318"/>
        <end position="335"/>
    </location>
</feature>
<dbReference type="Proteomes" id="UP000695022">
    <property type="component" value="Unplaced"/>
</dbReference>
<evidence type="ECO:0000256" key="3">
    <source>
        <dbReference type="ARBA" id="ARBA00022695"/>
    </source>
</evidence>
<evidence type="ECO:0000256" key="6">
    <source>
        <dbReference type="RuleBase" id="RU362114"/>
    </source>
</evidence>
<protein>
    <recommendedName>
        <fullName evidence="6">Poly [ADP-ribose] polymerase</fullName>
        <shortName evidence="6">PARP</shortName>
        <ecNumber evidence="6">2.4.2.-</ecNumber>
    </recommendedName>
</protein>
<dbReference type="InterPro" id="IPR041400">
    <property type="entry name" value="PARP16_N"/>
</dbReference>
<dbReference type="InterPro" id="IPR012317">
    <property type="entry name" value="Poly(ADP-ribose)pol_cat_dom"/>
</dbReference>
<feature type="region of interest" description="Disordered" evidence="7">
    <location>
        <begin position="1"/>
        <end position="28"/>
    </location>
</feature>
<proteinExistence type="inferred from homology"/>
<dbReference type="GeneID" id="106812020"/>
<dbReference type="PROSITE" id="PS51059">
    <property type="entry name" value="PARP_CATALYTIC"/>
    <property type="match status" value="1"/>
</dbReference>
<evidence type="ECO:0000256" key="1">
    <source>
        <dbReference type="ARBA" id="ARBA00022676"/>
    </source>
</evidence>
<dbReference type="EC" id="2.4.2.-" evidence="6"/>
<keyword evidence="8" id="KW-0472">Membrane</keyword>
<dbReference type="PANTHER" id="PTHR21328">
    <property type="entry name" value="POLY ADP-RIBOSE POLYMERASE FAMILY, MEMBER PARP"/>
    <property type="match status" value="1"/>
</dbReference>
<evidence type="ECO:0000256" key="5">
    <source>
        <dbReference type="ARBA" id="ARBA00024347"/>
    </source>
</evidence>
<organism evidence="10 11">
    <name type="scientific">Priapulus caudatus</name>
    <name type="common">Priapulid worm</name>
    <dbReference type="NCBI Taxonomy" id="37621"/>
    <lineage>
        <taxon>Eukaryota</taxon>
        <taxon>Metazoa</taxon>
        <taxon>Ecdysozoa</taxon>
        <taxon>Scalidophora</taxon>
        <taxon>Priapulida</taxon>
        <taxon>Priapulimorpha</taxon>
        <taxon>Priapulimorphida</taxon>
        <taxon>Priapulidae</taxon>
        <taxon>Priapulus</taxon>
    </lineage>
</organism>
<keyword evidence="8" id="KW-0812">Transmembrane</keyword>
<evidence type="ECO:0000256" key="8">
    <source>
        <dbReference type="SAM" id="Phobius"/>
    </source>
</evidence>
<keyword evidence="1 6" id="KW-0328">Glycosyltransferase</keyword>
<reference evidence="11" key="1">
    <citation type="submission" date="2025-08" db="UniProtKB">
        <authorList>
            <consortium name="RefSeq"/>
        </authorList>
    </citation>
    <scope>IDENTIFICATION</scope>
</reference>
<evidence type="ECO:0000256" key="2">
    <source>
        <dbReference type="ARBA" id="ARBA00022679"/>
    </source>
</evidence>
<accession>A0ABM1EGD5</accession>
<name>A0ABM1EGD5_PRICU</name>
<evidence type="ECO:0000313" key="10">
    <source>
        <dbReference type="Proteomes" id="UP000695022"/>
    </source>
</evidence>
<evidence type="ECO:0000259" key="9">
    <source>
        <dbReference type="PROSITE" id="PS51059"/>
    </source>
</evidence>
<feature type="domain" description="PARP catalytic" evidence="9">
    <location>
        <begin position="99"/>
        <end position="305"/>
    </location>
</feature>
<gene>
    <name evidence="11" type="primary">LOC106812020</name>
</gene>
<keyword evidence="8" id="KW-1133">Transmembrane helix</keyword>
<dbReference type="Pfam" id="PF00644">
    <property type="entry name" value="PARP"/>
    <property type="match status" value="1"/>
</dbReference>
<dbReference type="RefSeq" id="XP_014671256.1">
    <property type="nucleotide sequence ID" value="XM_014815770.1"/>
</dbReference>
<evidence type="ECO:0000313" key="11">
    <source>
        <dbReference type="RefSeq" id="XP_014671256.1"/>
    </source>
</evidence>
<dbReference type="SUPFAM" id="SSF56399">
    <property type="entry name" value="ADP-ribosylation"/>
    <property type="match status" value="1"/>
</dbReference>
<dbReference type="Gene3D" id="3.90.228.10">
    <property type="match status" value="1"/>
</dbReference>
<keyword evidence="4 6" id="KW-0520">NAD</keyword>
<keyword evidence="3" id="KW-0548">Nucleotidyltransferase</keyword>
<keyword evidence="2 6" id="KW-0808">Transferase</keyword>